<organism evidence="2 3">
    <name type="scientific">Sulfurimicrobium lacus</name>
    <dbReference type="NCBI Taxonomy" id="2715678"/>
    <lineage>
        <taxon>Bacteria</taxon>
        <taxon>Pseudomonadati</taxon>
        <taxon>Pseudomonadota</taxon>
        <taxon>Betaproteobacteria</taxon>
        <taxon>Nitrosomonadales</taxon>
        <taxon>Sulfuricellaceae</taxon>
        <taxon>Sulfurimicrobium</taxon>
    </lineage>
</organism>
<accession>A0A6F8V8T3</accession>
<dbReference type="SUPFAM" id="SSF47240">
    <property type="entry name" value="Ferritin-like"/>
    <property type="match status" value="1"/>
</dbReference>
<dbReference type="GO" id="GO:0016491">
    <property type="term" value="F:oxidoreductase activity"/>
    <property type="evidence" value="ECO:0007669"/>
    <property type="project" value="InterPro"/>
</dbReference>
<dbReference type="EMBL" id="AP022853">
    <property type="protein sequence ID" value="BCB25730.1"/>
    <property type="molecule type" value="Genomic_DNA"/>
</dbReference>
<dbReference type="AlphaFoldDB" id="A0A6F8V8T3"/>
<dbReference type="Pfam" id="PF02915">
    <property type="entry name" value="Rubrerythrin"/>
    <property type="match status" value="1"/>
</dbReference>
<dbReference type="InterPro" id="IPR012347">
    <property type="entry name" value="Ferritin-like"/>
</dbReference>
<dbReference type="Proteomes" id="UP000502260">
    <property type="component" value="Chromosome"/>
</dbReference>
<reference evidence="3" key="1">
    <citation type="submission" date="2020-03" db="EMBL/GenBank/DDBJ databases">
        <title>Complete genome sequence of sulfur-oxidizing bacterium skT11.</title>
        <authorList>
            <person name="Kanda M."/>
            <person name="Kojima H."/>
            <person name="Fukui M."/>
        </authorList>
    </citation>
    <scope>NUCLEOTIDE SEQUENCE [LARGE SCALE GENOMIC DNA]</scope>
    <source>
        <strain evidence="3">skT11</strain>
    </source>
</reference>
<gene>
    <name evidence="2" type="ORF">SKTS_06160</name>
</gene>
<dbReference type="KEGG" id="slac:SKTS_06160"/>
<feature type="domain" description="Rubrerythrin diiron-binding" evidence="1">
    <location>
        <begin position="13"/>
        <end position="153"/>
    </location>
</feature>
<proteinExistence type="predicted"/>
<dbReference type="CDD" id="cd01045">
    <property type="entry name" value="Ferritin_like_AB"/>
    <property type="match status" value="1"/>
</dbReference>
<protein>
    <recommendedName>
        <fullName evidence="1">Rubrerythrin diiron-binding domain-containing protein</fullName>
    </recommendedName>
</protein>
<dbReference type="InterPro" id="IPR009078">
    <property type="entry name" value="Ferritin-like_SF"/>
</dbReference>
<dbReference type="GO" id="GO:0046872">
    <property type="term" value="F:metal ion binding"/>
    <property type="evidence" value="ECO:0007669"/>
    <property type="project" value="InterPro"/>
</dbReference>
<dbReference type="Gene3D" id="1.20.5.420">
    <property type="entry name" value="Immunoglobulin FC, subunit C"/>
    <property type="match status" value="1"/>
</dbReference>
<dbReference type="InterPro" id="IPR003251">
    <property type="entry name" value="Rr_diiron-bd_dom"/>
</dbReference>
<name>A0A6F8V8T3_9PROT</name>
<evidence type="ECO:0000313" key="2">
    <source>
        <dbReference type="EMBL" id="BCB25730.1"/>
    </source>
</evidence>
<evidence type="ECO:0000313" key="3">
    <source>
        <dbReference type="Proteomes" id="UP000502260"/>
    </source>
</evidence>
<dbReference type="Gene3D" id="1.20.1260.10">
    <property type="match status" value="1"/>
</dbReference>
<dbReference type="RefSeq" id="WP_173060217.1">
    <property type="nucleotide sequence ID" value="NZ_AP022853.1"/>
</dbReference>
<keyword evidence="3" id="KW-1185">Reference proteome</keyword>
<sequence length="177" mass="19963">MSHIDDRVIELARTALSLEFGGEHFYRHAAEMTQNPSGKAMFLRLAEEENTRRDDTHTLFGAIIGADAWQQLVAEEAKYAHPSKVVAELEAAVAHRGHALVADDTQALRHAMDLERRAIHLFEELATHTHDPVIVGLIGKMADEERLQYDLLQAQLDSVLNVGLWLDQPEFRMDGKF</sequence>
<evidence type="ECO:0000259" key="1">
    <source>
        <dbReference type="Pfam" id="PF02915"/>
    </source>
</evidence>